<dbReference type="InterPro" id="IPR000160">
    <property type="entry name" value="GGDEF_dom"/>
</dbReference>
<evidence type="ECO:0000259" key="2">
    <source>
        <dbReference type="PROSITE" id="PS50112"/>
    </source>
</evidence>
<dbReference type="FunFam" id="3.20.20.450:FF:000001">
    <property type="entry name" value="Cyclic di-GMP phosphodiesterase yahA"/>
    <property type="match status" value="1"/>
</dbReference>
<evidence type="ECO:0000259" key="3">
    <source>
        <dbReference type="PROSITE" id="PS50113"/>
    </source>
</evidence>
<dbReference type="AlphaFoldDB" id="A0A1G9T8Y7"/>
<dbReference type="CDD" id="cd01948">
    <property type="entry name" value="EAL"/>
    <property type="match status" value="1"/>
</dbReference>
<dbReference type="InterPro" id="IPR052155">
    <property type="entry name" value="Biofilm_reg_signaling"/>
</dbReference>
<dbReference type="Pfam" id="PF00990">
    <property type="entry name" value="GGDEF"/>
    <property type="match status" value="1"/>
</dbReference>
<dbReference type="Pfam" id="PF00563">
    <property type="entry name" value="EAL"/>
    <property type="match status" value="1"/>
</dbReference>
<dbReference type="InterPro" id="IPR000014">
    <property type="entry name" value="PAS"/>
</dbReference>
<dbReference type="Gene3D" id="3.30.70.270">
    <property type="match status" value="1"/>
</dbReference>
<protein>
    <submittedName>
        <fullName evidence="6">PAS domain S-box-containing protein/diguanylate cyclase (GGDEF) domain-containing protein</fullName>
    </submittedName>
</protein>
<dbReference type="SMART" id="SM00065">
    <property type="entry name" value="GAF"/>
    <property type="match status" value="1"/>
</dbReference>
<dbReference type="SMART" id="SM00267">
    <property type="entry name" value="GGDEF"/>
    <property type="match status" value="1"/>
</dbReference>
<dbReference type="InterPro" id="IPR001633">
    <property type="entry name" value="EAL_dom"/>
</dbReference>
<dbReference type="InterPro" id="IPR013767">
    <property type="entry name" value="PAS_fold"/>
</dbReference>
<dbReference type="PROSITE" id="PS50887">
    <property type="entry name" value="GGDEF"/>
    <property type="match status" value="1"/>
</dbReference>
<dbReference type="InterPro" id="IPR035919">
    <property type="entry name" value="EAL_sf"/>
</dbReference>
<dbReference type="PROSITE" id="PS50113">
    <property type="entry name" value="PAC"/>
    <property type="match status" value="1"/>
</dbReference>
<sequence>MAKQLNCLRVRPPRKLRPGKAARLRSRGVKLRRLIKSYECGRLQCDLRLSQQALEDYQRRYRELFDFAPIGYLSLDHHACAVEFNPAAARLFDRPREFFLDRPFHEHVHPRWRNQFNDHLRQVFNGLECAQEMVLLKRDGTPLEVQFQSMPEVAADGRVIGCRTAVQDLSEHRRQEQVVERTSRAYQVQAACNRALLQAGCEDALFAEICRIIVEKGNFALAWVGLVDEGERQRIRPVAVYGEHADFLRGLSISWGNRRSGRGPSGRAVRLRKPVVCASIAEDSIFASYRQEAARRGLASCISLPLLTEERCLGVLGIYARETGVFSEEEERLLMELANQLAFGLIALRMRTEHGAALEQVQKLAYFDALTGLPNRSMFLERLEQGLSLARREDRRMGLLFLDLDRFKDINDTLGHEGGDQLLKAVGERLRGCVRQSDTVARLGGDEFVIILHSIYGQGQVEPVAKKILDAFTQPFLIGSREVYSSTSIGIALHPTDGEDVDTLIRHADAAMYNAKAEGRQIYRFFSPEMNRRIQAKLLLERHLRLAWARGETYIHYQPQLDLKSGIVVGVEALLRWNSPVLGKVDPVRFIPLAEETGMILPLGEWVLRQACRQVRSWHDAGHGDLRVAVNVSGRQFRHPDFIDLVDTILAETGLDPTRLVLEMTESTVMEKTEEAIMTLTDLKIRGIGLALDDFGTGYSSLNHLRSFPIDQIKIDRFFLSDLNGPYGQAAIVEAMIAMAHSLGLRVVAEGVEEKAQVDFLMARHCDEVQGFFWAHPLKAEDLPALLRPDCTSFAKAILH</sequence>
<name>A0A1G9T8Y7_9BACT</name>
<evidence type="ECO:0000259" key="5">
    <source>
        <dbReference type="PROSITE" id="PS50887"/>
    </source>
</evidence>
<dbReference type="InterPro" id="IPR012226">
    <property type="entry name" value="Diguanyl_cyclase/Pdiesterase"/>
</dbReference>
<dbReference type="Gene3D" id="3.20.20.450">
    <property type="entry name" value="EAL domain"/>
    <property type="match status" value="1"/>
</dbReference>
<dbReference type="Gene3D" id="3.30.450.20">
    <property type="entry name" value="PAS domain"/>
    <property type="match status" value="1"/>
</dbReference>
<dbReference type="SMART" id="SM00091">
    <property type="entry name" value="PAS"/>
    <property type="match status" value="1"/>
</dbReference>
<feature type="domain" description="PAS" evidence="2">
    <location>
        <begin position="57"/>
        <end position="127"/>
    </location>
</feature>
<dbReference type="InterPro" id="IPR035965">
    <property type="entry name" value="PAS-like_dom_sf"/>
</dbReference>
<evidence type="ECO:0000313" key="7">
    <source>
        <dbReference type="Proteomes" id="UP000182146"/>
    </source>
</evidence>
<dbReference type="Proteomes" id="UP000182146">
    <property type="component" value="Unassembled WGS sequence"/>
</dbReference>
<dbReference type="PANTHER" id="PTHR44757:SF2">
    <property type="entry name" value="BIOFILM ARCHITECTURE MAINTENANCE PROTEIN MBAA"/>
    <property type="match status" value="1"/>
</dbReference>
<dbReference type="FunFam" id="3.30.70.270:FF:000001">
    <property type="entry name" value="Diguanylate cyclase domain protein"/>
    <property type="match status" value="1"/>
</dbReference>
<evidence type="ECO:0000256" key="1">
    <source>
        <dbReference type="ARBA" id="ARBA00051114"/>
    </source>
</evidence>
<dbReference type="SUPFAM" id="SSF55781">
    <property type="entry name" value="GAF domain-like"/>
    <property type="match status" value="1"/>
</dbReference>
<dbReference type="GO" id="GO:0071732">
    <property type="term" value="P:cellular response to nitric oxide"/>
    <property type="evidence" value="ECO:0007669"/>
    <property type="project" value="UniProtKB-ARBA"/>
</dbReference>
<gene>
    <name evidence="6" type="ORF">SAMN05660860_02524</name>
</gene>
<dbReference type="InterPro" id="IPR043128">
    <property type="entry name" value="Rev_trsase/Diguanyl_cyclase"/>
</dbReference>
<feature type="domain" description="PAC" evidence="3">
    <location>
        <begin position="129"/>
        <end position="181"/>
    </location>
</feature>
<dbReference type="GO" id="GO:0006355">
    <property type="term" value="P:regulation of DNA-templated transcription"/>
    <property type="evidence" value="ECO:0007669"/>
    <property type="project" value="InterPro"/>
</dbReference>
<dbReference type="CDD" id="cd00130">
    <property type="entry name" value="PAS"/>
    <property type="match status" value="1"/>
</dbReference>
<dbReference type="GO" id="GO:0071111">
    <property type="term" value="F:cyclic-guanylate-specific phosphodiesterase activity"/>
    <property type="evidence" value="ECO:0007669"/>
    <property type="project" value="UniProtKB-EC"/>
</dbReference>
<dbReference type="InterPro" id="IPR029787">
    <property type="entry name" value="Nucleotide_cyclase"/>
</dbReference>
<dbReference type="SUPFAM" id="SSF141868">
    <property type="entry name" value="EAL domain-like"/>
    <property type="match status" value="1"/>
</dbReference>
<evidence type="ECO:0000313" key="6">
    <source>
        <dbReference type="EMBL" id="SDM44100.1"/>
    </source>
</evidence>
<evidence type="ECO:0000259" key="4">
    <source>
        <dbReference type="PROSITE" id="PS50883"/>
    </source>
</evidence>
<dbReference type="PANTHER" id="PTHR44757">
    <property type="entry name" value="DIGUANYLATE CYCLASE DGCP"/>
    <property type="match status" value="1"/>
</dbReference>
<dbReference type="SUPFAM" id="SSF55073">
    <property type="entry name" value="Nucleotide cyclase"/>
    <property type="match status" value="1"/>
</dbReference>
<dbReference type="PIRSF" id="PIRSF005925">
    <property type="entry name" value="Dos"/>
    <property type="match status" value="1"/>
</dbReference>
<dbReference type="PROSITE" id="PS50883">
    <property type="entry name" value="EAL"/>
    <property type="match status" value="1"/>
</dbReference>
<dbReference type="STRING" id="392333.SAMN05660860_02524"/>
<proteinExistence type="predicted"/>
<feature type="domain" description="EAL" evidence="4">
    <location>
        <begin position="537"/>
        <end position="791"/>
    </location>
</feature>
<dbReference type="SMART" id="SM00052">
    <property type="entry name" value="EAL"/>
    <property type="match status" value="1"/>
</dbReference>
<dbReference type="InterPro" id="IPR003018">
    <property type="entry name" value="GAF"/>
</dbReference>
<accession>A0A1G9T8Y7</accession>
<dbReference type="NCBIfam" id="TIGR00254">
    <property type="entry name" value="GGDEF"/>
    <property type="match status" value="1"/>
</dbReference>
<reference evidence="6 7" key="1">
    <citation type="submission" date="2016-10" db="EMBL/GenBank/DDBJ databases">
        <authorList>
            <person name="de Groot N.N."/>
        </authorList>
    </citation>
    <scope>NUCLEOTIDE SEQUENCE [LARGE SCALE GENOMIC DNA]</scope>
    <source>
        <strain evidence="6 7">DSM 17813</strain>
    </source>
</reference>
<dbReference type="PROSITE" id="PS50112">
    <property type="entry name" value="PAS"/>
    <property type="match status" value="1"/>
</dbReference>
<dbReference type="Pfam" id="PF00989">
    <property type="entry name" value="PAS"/>
    <property type="match status" value="1"/>
</dbReference>
<feature type="domain" description="GGDEF" evidence="5">
    <location>
        <begin position="395"/>
        <end position="528"/>
    </location>
</feature>
<dbReference type="Pfam" id="PF13185">
    <property type="entry name" value="GAF_2"/>
    <property type="match status" value="1"/>
</dbReference>
<dbReference type="InterPro" id="IPR000700">
    <property type="entry name" value="PAS-assoc_C"/>
</dbReference>
<dbReference type="Gene3D" id="3.30.450.40">
    <property type="match status" value="1"/>
</dbReference>
<dbReference type="SUPFAM" id="SSF55785">
    <property type="entry name" value="PYP-like sensor domain (PAS domain)"/>
    <property type="match status" value="1"/>
</dbReference>
<dbReference type="CDD" id="cd01949">
    <property type="entry name" value="GGDEF"/>
    <property type="match status" value="1"/>
</dbReference>
<comment type="catalytic activity">
    <reaction evidence="1">
        <text>3',3'-c-di-GMP + H2O = 5'-phosphoguanylyl(3'-&gt;5')guanosine + H(+)</text>
        <dbReference type="Rhea" id="RHEA:24902"/>
        <dbReference type="ChEBI" id="CHEBI:15377"/>
        <dbReference type="ChEBI" id="CHEBI:15378"/>
        <dbReference type="ChEBI" id="CHEBI:58754"/>
        <dbReference type="ChEBI" id="CHEBI:58805"/>
        <dbReference type="EC" id="3.1.4.52"/>
    </reaction>
    <physiologicalReaction direction="left-to-right" evidence="1">
        <dbReference type="Rhea" id="RHEA:24903"/>
    </physiologicalReaction>
</comment>
<dbReference type="InterPro" id="IPR029016">
    <property type="entry name" value="GAF-like_dom_sf"/>
</dbReference>
<organism evidence="6 7">
    <name type="scientific">Geoalkalibacter ferrihydriticus</name>
    <dbReference type="NCBI Taxonomy" id="392333"/>
    <lineage>
        <taxon>Bacteria</taxon>
        <taxon>Pseudomonadati</taxon>
        <taxon>Thermodesulfobacteriota</taxon>
        <taxon>Desulfuromonadia</taxon>
        <taxon>Desulfuromonadales</taxon>
        <taxon>Geoalkalibacteraceae</taxon>
        <taxon>Geoalkalibacter</taxon>
    </lineage>
</organism>
<dbReference type="EMBL" id="FNGU01000006">
    <property type="protein sequence ID" value="SDM44100.1"/>
    <property type="molecule type" value="Genomic_DNA"/>
</dbReference>